<feature type="compositionally biased region" description="Gly residues" evidence="1">
    <location>
        <begin position="1"/>
        <end position="11"/>
    </location>
</feature>
<dbReference type="Proteomes" id="UP001139485">
    <property type="component" value="Unassembled WGS sequence"/>
</dbReference>
<keyword evidence="3" id="KW-1185">Reference proteome</keyword>
<feature type="compositionally biased region" description="Pro residues" evidence="1">
    <location>
        <begin position="69"/>
        <end position="85"/>
    </location>
</feature>
<protein>
    <submittedName>
        <fullName evidence="2">Uncharacterized protein</fullName>
    </submittedName>
</protein>
<dbReference type="AlphaFoldDB" id="A0A9X2DBT8"/>
<comment type="caution">
    <text evidence="2">The sequence shown here is derived from an EMBL/GenBank/DDBJ whole genome shotgun (WGS) entry which is preliminary data.</text>
</comment>
<reference evidence="2" key="1">
    <citation type="submission" date="2022-05" db="EMBL/GenBank/DDBJ databases">
        <authorList>
            <person name="Tuo L."/>
        </authorList>
    </citation>
    <scope>NUCLEOTIDE SEQUENCE</scope>
    <source>
        <strain evidence="2">BSK12Z-4</strain>
    </source>
</reference>
<evidence type="ECO:0000313" key="3">
    <source>
        <dbReference type="Proteomes" id="UP001139485"/>
    </source>
</evidence>
<feature type="non-terminal residue" evidence="2">
    <location>
        <position position="85"/>
    </location>
</feature>
<proteinExistence type="predicted"/>
<organism evidence="2 3">
    <name type="scientific">Nocardioides bruguierae</name>
    <dbReference type="NCBI Taxonomy" id="2945102"/>
    <lineage>
        <taxon>Bacteria</taxon>
        <taxon>Bacillati</taxon>
        <taxon>Actinomycetota</taxon>
        <taxon>Actinomycetes</taxon>
        <taxon>Propionibacteriales</taxon>
        <taxon>Nocardioidaceae</taxon>
        <taxon>Nocardioides</taxon>
    </lineage>
</organism>
<evidence type="ECO:0000313" key="2">
    <source>
        <dbReference type="EMBL" id="MCM0622876.1"/>
    </source>
</evidence>
<sequence length="85" mass="8650">MASRPGTGGTGSSDDPGGTSGQGEERFDWLYGRRDREPQADADATRVMPVQPRESGAGASRPAAQGRPQPAPPAPPRGPDGPSGP</sequence>
<feature type="compositionally biased region" description="Basic and acidic residues" evidence="1">
    <location>
        <begin position="23"/>
        <end position="39"/>
    </location>
</feature>
<gene>
    <name evidence="2" type="ORF">M8330_21555</name>
</gene>
<accession>A0A9X2DBT8</accession>
<evidence type="ECO:0000256" key="1">
    <source>
        <dbReference type="SAM" id="MobiDB-lite"/>
    </source>
</evidence>
<feature type="compositionally biased region" description="Low complexity" evidence="1">
    <location>
        <begin position="59"/>
        <end position="68"/>
    </location>
</feature>
<name>A0A9X2DBT8_9ACTN</name>
<dbReference type="EMBL" id="JAMOIL010000061">
    <property type="protein sequence ID" value="MCM0622876.1"/>
    <property type="molecule type" value="Genomic_DNA"/>
</dbReference>
<feature type="region of interest" description="Disordered" evidence="1">
    <location>
        <begin position="1"/>
        <end position="85"/>
    </location>
</feature>